<protein>
    <submittedName>
        <fullName evidence="1">Uncharacterized protein</fullName>
    </submittedName>
</protein>
<name>A0AAE0IC33_9PEZI</name>
<accession>A0AAE0IC33</accession>
<reference evidence="1" key="2">
    <citation type="submission" date="2023-06" db="EMBL/GenBank/DDBJ databases">
        <authorList>
            <consortium name="Lawrence Berkeley National Laboratory"/>
            <person name="Haridas S."/>
            <person name="Hensen N."/>
            <person name="Bonometti L."/>
            <person name="Westerberg I."/>
            <person name="Brannstrom I.O."/>
            <person name="Guillou S."/>
            <person name="Cros-Aarteil S."/>
            <person name="Calhoun S."/>
            <person name="Kuo A."/>
            <person name="Mondo S."/>
            <person name="Pangilinan J."/>
            <person name="Riley R."/>
            <person name="Labutti K."/>
            <person name="Andreopoulos B."/>
            <person name="Lipzen A."/>
            <person name="Chen C."/>
            <person name="Yanf M."/>
            <person name="Daum C."/>
            <person name="Ng V."/>
            <person name="Clum A."/>
            <person name="Steindorff A."/>
            <person name="Ohm R."/>
            <person name="Martin F."/>
            <person name="Silar P."/>
            <person name="Natvig D."/>
            <person name="Lalanne C."/>
            <person name="Gautier V."/>
            <person name="Ament-Velasquez S.L."/>
            <person name="Kruys A."/>
            <person name="Hutchinson M.I."/>
            <person name="Powell A.J."/>
            <person name="Barry K."/>
            <person name="Miller A.N."/>
            <person name="Grigoriev I.V."/>
            <person name="Debuchy R."/>
            <person name="Gladieux P."/>
            <person name="Thoren M.H."/>
            <person name="Johannesson H."/>
        </authorList>
    </citation>
    <scope>NUCLEOTIDE SEQUENCE</scope>
    <source>
        <strain evidence="1">CBS 118394</strain>
    </source>
</reference>
<evidence type="ECO:0000313" key="1">
    <source>
        <dbReference type="EMBL" id="KAK3322374.1"/>
    </source>
</evidence>
<dbReference type="AlphaFoldDB" id="A0AAE0IC33"/>
<reference evidence="1" key="1">
    <citation type="journal article" date="2023" name="Mol. Phylogenet. Evol.">
        <title>Genome-scale phylogeny and comparative genomics of the fungal order Sordariales.</title>
        <authorList>
            <person name="Hensen N."/>
            <person name="Bonometti L."/>
            <person name="Westerberg I."/>
            <person name="Brannstrom I.O."/>
            <person name="Guillou S."/>
            <person name="Cros-Aarteil S."/>
            <person name="Calhoun S."/>
            <person name="Haridas S."/>
            <person name="Kuo A."/>
            <person name="Mondo S."/>
            <person name="Pangilinan J."/>
            <person name="Riley R."/>
            <person name="LaButti K."/>
            <person name="Andreopoulos B."/>
            <person name="Lipzen A."/>
            <person name="Chen C."/>
            <person name="Yan M."/>
            <person name="Daum C."/>
            <person name="Ng V."/>
            <person name="Clum A."/>
            <person name="Steindorff A."/>
            <person name="Ohm R.A."/>
            <person name="Martin F."/>
            <person name="Silar P."/>
            <person name="Natvig D.O."/>
            <person name="Lalanne C."/>
            <person name="Gautier V."/>
            <person name="Ament-Velasquez S.L."/>
            <person name="Kruys A."/>
            <person name="Hutchinson M.I."/>
            <person name="Powell A.J."/>
            <person name="Barry K."/>
            <person name="Miller A.N."/>
            <person name="Grigoriev I.V."/>
            <person name="Debuchy R."/>
            <person name="Gladieux P."/>
            <person name="Hiltunen Thoren M."/>
            <person name="Johannesson H."/>
        </authorList>
    </citation>
    <scope>NUCLEOTIDE SEQUENCE</scope>
    <source>
        <strain evidence="1">CBS 118394</strain>
    </source>
</reference>
<proteinExistence type="predicted"/>
<organism evidence="1 2">
    <name type="scientific">Apodospora peruviana</name>
    <dbReference type="NCBI Taxonomy" id="516989"/>
    <lineage>
        <taxon>Eukaryota</taxon>
        <taxon>Fungi</taxon>
        <taxon>Dikarya</taxon>
        <taxon>Ascomycota</taxon>
        <taxon>Pezizomycotina</taxon>
        <taxon>Sordariomycetes</taxon>
        <taxon>Sordariomycetidae</taxon>
        <taxon>Sordariales</taxon>
        <taxon>Lasiosphaeriaceae</taxon>
        <taxon>Apodospora</taxon>
    </lineage>
</organism>
<dbReference type="EMBL" id="JAUEDM010000003">
    <property type="protein sequence ID" value="KAK3322374.1"/>
    <property type="molecule type" value="Genomic_DNA"/>
</dbReference>
<evidence type="ECO:0000313" key="2">
    <source>
        <dbReference type="Proteomes" id="UP001283341"/>
    </source>
</evidence>
<dbReference type="Proteomes" id="UP001283341">
    <property type="component" value="Unassembled WGS sequence"/>
</dbReference>
<sequence length="226" mass="25066">MASAWQKHLIIRGPLDGGARDHDLTGWFEGIFAASPLFTHIKDRPTIDGDEILPTRLPLPRTNTRHRSIRGESLTRRRFGTGRDARNESINPSVCKCRYCLPPGFCRSTVLFKRRGIRQDPYSVLFDTFDPLLCAPFALGSRGEGGNRADPPFCPKDKQKYHRDMDSRLVPSPRAGSVACHLPLTCRLMFLWDKPPITSPPAERPRAGGRGGRCATNAAASTACVL</sequence>
<keyword evidence="2" id="KW-1185">Reference proteome</keyword>
<gene>
    <name evidence="1" type="ORF">B0H66DRAFT_201102</name>
</gene>
<comment type="caution">
    <text evidence="1">The sequence shown here is derived from an EMBL/GenBank/DDBJ whole genome shotgun (WGS) entry which is preliminary data.</text>
</comment>